<evidence type="ECO:0000313" key="1">
    <source>
        <dbReference type="EMBL" id="KAJ8642420.1"/>
    </source>
</evidence>
<dbReference type="EMBL" id="CM056813">
    <property type="protein sequence ID" value="KAJ8642420.1"/>
    <property type="molecule type" value="Genomic_DNA"/>
</dbReference>
<comment type="caution">
    <text evidence="1">The sequence shown here is derived from an EMBL/GenBank/DDBJ whole genome shotgun (WGS) entry which is preliminary data.</text>
</comment>
<gene>
    <name evidence="1" type="ORF">MRB53_019114</name>
</gene>
<evidence type="ECO:0000313" key="2">
    <source>
        <dbReference type="Proteomes" id="UP001234297"/>
    </source>
</evidence>
<name>A0ACC2M9V8_PERAE</name>
<accession>A0ACC2M9V8</accession>
<protein>
    <submittedName>
        <fullName evidence="1">Uncharacterized protein</fullName>
    </submittedName>
</protein>
<reference evidence="1 2" key="1">
    <citation type="journal article" date="2022" name="Hortic Res">
        <title>A haplotype resolved chromosomal level avocado genome allows analysis of novel avocado genes.</title>
        <authorList>
            <person name="Nath O."/>
            <person name="Fletcher S.J."/>
            <person name="Hayward A."/>
            <person name="Shaw L.M."/>
            <person name="Masouleh A.K."/>
            <person name="Furtado A."/>
            <person name="Henry R.J."/>
            <person name="Mitter N."/>
        </authorList>
    </citation>
    <scope>NUCLEOTIDE SEQUENCE [LARGE SCALE GENOMIC DNA]</scope>
    <source>
        <strain evidence="2">cv. Hass</strain>
    </source>
</reference>
<proteinExistence type="predicted"/>
<organism evidence="1 2">
    <name type="scientific">Persea americana</name>
    <name type="common">Avocado</name>
    <dbReference type="NCBI Taxonomy" id="3435"/>
    <lineage>
        <taxon>Eukaryota</taxon>
        <taxon>Viridiplantae</taxon>
        <taxon>Streptophyta</taxon>
        <taxon>Embryophyta</taxon>
        <taxon>Tracheophyta</taxon>
        <taxon>Spermatophyta</taxon>
        <taxon>Magnoliopsida</taxon>
        <taxon>Magnoliidae</taxon>
        <taxon>Laurales</taxon>
        <taxon>Lauraceae</taxon>
        <taxon>Persea</taxon>
    </lineage>
</organism>
<keyword evidence="2" id="KW-1185">Reference proteome</keyword>
<sequence length="162" mass="17863">MEGGMGGGGGADHDHGMMMEGGMFMPKMKMKNMMHMTFFWGKDVDMLFSGWPGRSLGMYLLALFFVFALAVMVEWLSHSRFFKPGSNRVASGLAQTIVHAVRMGLAYLVMLAVMSFNVGVLIAAVIGHGIGFFIFGSRVFNRYDAEVESNQTNRTSLPPMKC</sequence>
<dbReference type="Proteomes" id="UP001234297">
    <property type="component" value="Chromosome 5"/>
</dbReference>